<evidence type="ECO:0000256" key="1">
    <source>
        <dbReference type="ARBA" id="ARBA00009437"/>
    </source>
</evidence>
<evidence type="ECO:0000256" key="3">
    <source>
        <dbReference type="ARBA" id="ARBA00023125"/>
    </source>
</evidence>
<comment type="caution">
    <text evidence="6">The sequence shown here is derived from an EMBL/GenBank/DDBJ whole genome shotgun (WGS) entry which is preliminary data.</text>
</comment>
<evidence type="ECO:0000256" key="2">
    <source>
        <dbReference type="ARBA" id="ARBA00023015"/>
    </source>
</evidence>
<evidence type="ECO:0000313" key="6">
    <source>
        <dbReference type="EMBL" id="GLY69005.1"/>
    </source>
</evidence>
<dbReference type="AlphaFoldDB" id="A0A9W6VHS4"/>
<dbReference type="GO" id="GO:0000976">
    <property type="term" value="F:transcription cis-regulatory region binding"/>
    <property type="evidence" value="ECO:0007669"/>
    <property type="project" value="TreeGrafter"/>
</dbReference>
<dbReference type="Proteomes" id="UP001165136">
    <property type="component" value="Unassembled WGS sequence"/>
</dbReference>
<name>A0A9W6VHS4_9PSEU</name>
<dbReference type="PANTHER" id="PTHR30126">
    <property type="entry name" value="HTH-TYPE TRANSCRIPTIONAL REGULATOR"/>
    <property type="match status" value="1"/>
</dbReference>
<dbReference type="Pfam" id="PF00126">
    <property type="entry name" value="HTH_1"/>
    <property type="match status" value="1"/>
</dbReference>
<keyword evidence="2" id="KW-0805">Transcription regulation</keyword>
<gene>
    <name evidence="6" type="ORF">Atai01_56240</name>
</gene>
<dbReference type="PROSITE" id="PS50931">
    <property type="entry name" value="HTH_LYSR"/>
    <property type="match status" value="1"/>
</dbReference>
<dbReference type="SUPFAM" id="SSF46785">
    <property type="entry name" value="Winged helix' DNA-binding domain"/>
    <property type="match status" value="1"/>
</dbReference>
<dbReference type="SUPFAM" id="SSF53850">
    <property type="entry name" value="Periplasmic binding protein-like II"/>
    <property type="match status" value="1"/>
</dbReference>
<evidence type="ECO:0000313" key="7">
    <source>
        <dbReference type="Proteomes" id="UP001165136"/>
    </source>
</evidence>
<dbReference type="GO" id="GO:0003700">
    <property type="term" value="F:DNA-binding transcription factor activity"/>
    <property type="evidence" value="ECO:0007669"/>
    <property type="project" value="InterPro"/>
</dbReference>
<feature type="domain" description="HTH lysR-type" evidence="5">
    <location>
        <begin position="7"/>
        <end position="64"/>
    </location>
</feature>
<accession>A0A9W6VHS4</accession>
<sequence>MCMERLPDIESLRLLVLVGRHGSLTAAAAESRTSQPSASKRMSAFERMLGVQLLDRSRRGSALTPAGMLVSGWAERVLEEMTVLLDGVEALRRERSAQLSLAASLTVAEHLLPSWIGELRRSTPDLHVGLQVMNSSRVHELARQGEIDLGFVESPGGLSGVRSRVVARDRLVVVVSREHKWSRRRRPVGPAELAATPLISRERGSGTRDTAERALAAAGTEAVPPLLELGSATAVRSAVAAGAGPALLSELIVAPDLATGLLVEVPTADVDFSRTLRAVWNAARHPTGAGAQLLALALRRLR</sequence>
<evidence type="ECO:0000259" key="5">
    <source>
        <dbReference type="PROSITE" id="PS50931"/>
    </source>
</evidence>
<dbReference type="InterPro" id="IPR036390">
    <property type="entry name" value="WH_DNA-bd_sf"/>
</dbReference>
<dbReference type="Gene3D" id="3.40.190.10">
    <property type="entry name" value="Periplasmic binding protein-like II"/>
    <property type="match status" value="2"/>
</dbReference>
<reference evidence="6" key="1">
    <citation type="submission" date="2023-03" db="EMBL/GenBank/DDBJ databases">
        <title>Amycolatopsis taiwanensis NBRC 103393.</title>
        <authorList>
            <person name="Ichikawa N."/>
            <person name="Sato H."/>
            <person name="Tonouchi N."/>
        </authorList>
    </citation>
    <scope>NUCLEOTIDE SEQUENCE</scope>
    <source>
        <strain evidence="6">NBRC 103393</strain>
    </source>
</reference>
<proteinExistence type="inferred from homology"/>
<dbReference type="PANTHER" id="PTHR30126:SF39">
    <property type="entry name" value="HTH-TYPE TRANSCRIPTIONAL REGULATOR CYSL"/>
    <property type="match status" value="1"/>
</dbReference>
<dbReference type="Pfam" id="PF03466">
    <property type="entry name" value="LysR_substrate"/>
    <property type="match status" value="1"/>
</dbReference>
<dbReference type="Gene3D" id="1.10.10.10">
    <property type="entry name" value="Winged helix-like DNA-binding domain superfamily/Winged helix DNA-binding domain"/>
    <property type="match status" value="1"/>
</dbReference>
<protein>
    <submittedName>
        <fullName evidence="6">LysR family transcriptional regulator</fullName>
    </submittedName>
</protein>
<organism evidence="6 7">
    <name type="scientific">Amycolatopsis taiwanensis</name>
    <dbReference type="NCBI Taxonomy" id="342230"/>
    <lineage>
        <taxon>Bacteria</taxon>
        <taxon>Bacillati</taxon>
        <taxon>Actinomycetota</taxon>
        <taxon>Actinomycetes</taxon>
        <taxon>Pseudonocardiales</taxon>
        <taxon>Pseudonocardiaceae</taxon>
        <taxon>Amycolatopsis</taxon>
    </lineage>
</organism>
<dbReference type="InterPro" id="IPR005119">
    <property type="entry name" value="LysR_subst-bd"/>
</dbReference>
<keyword evidence="7" id="KW-1185">Reference proteome</keyword>
<dbReference type="InterPro" id="IPR036388">
    <property type="entry name" value="WH-like_DNA-bd_sf"/>
</dbReference>
<keyword evidence="3" id="KW-0238">DNA-binding</keyword>
<dbReference type="EMBL" id="BSTI01000014">
    <property type="protein sequence ID" value="GLY69005.1"/>
    <property type="molecule type" value="Genomic_DNA"/>
</dbReference>
<evidence type="ECO:0000256" key="4">
    <source>
        <dbReference type="ARBA" id="ARBA00023163"/>
    </source>
</evidence>
<comment type="similarity">
    <text evidence="1">Belongs to the LysR transcriptional regulatory family.</text>
</comment>
<keyword evidence="4" id="KW-0804">Transcription</keyword>
<dbReference type="InterPro" id="IPR000847">
    <property type="entry name" value="LysR_HTH_N"/>
</dbReference>